<sequence length="75" mass="8394">MYLLSVLEMRGRRSLGAASMPRAMPMITCQQSSTPIYNVVVTKLCAIRWKQYLNSARIGIQTSSFAENAVRQGKI</sequence>
<evidence type="ECO:0000313" key="3">
    <source>
        <dbReference type="Proteomes" id="UP000271098"/>
    </source>
</evidence>
<protein>
    <submittedName>
        <fullName evidence="4 5">Secreted protein</fullName>
    </submittedName>
</protein>
<evidence type="ECO:0000313" key="4">
    <source>
        <dbReference type="WBParaSite" id="GPUH_0000116901-mRNA-1"/>
    </source>
</evidence>
<dbReference type="WBParaSite" id="GPUH_0000116901-mRNA-1">
    <property type="protein sequence ID" value="GPUH_0000116901-mRNA-1"/>
    <property type="gene ID" value="GPUH_0000116901"/>
</dbReference>
<evidence type="ECO:0000313" key="5">
    <source>
        <dbReference type="WBParaSite" id="GPUH_0002444401-mRNA-1"/>
    </source>
</evidence>
<reference evidence="1 3" key="2">
    <citation type="submission" date="2018-11" db="EMBL/GenBank/DDBJ databases">
        <authorList>
            <consortium name="Pathogen Informatics"/>
        </authorList>
    </citation>
    <scope>NUCLEOTIDE SEQUENCE [LARGE SCALE GENOMIC DNA]</scope>
</reference>
<organism evidence="4">
    <name type="scientific">Gongylonema pulchrum</name>
    <dbReference type="NCBI Taxonomy" id="637853"/>
    <lineage>
        <taxon>Eukaryota</taxon>
        <taxon>Metazoa</taxon>
        <taxon>Ecdysozoa</taxon>
        <taxon>Nematoda</taxon>
        <taxon>Chromadorea</taxon>
        <taxon>Rhabditida</taxon>
        <taxon>Spirurina</taxon>
        <taxon>Spiruromorpha</taxon>
        <taxon>Spiruroidea</taxon>
        <taxon>Gongylonematidae</taxon>
        <taxon>Gongylonema</taxon>
    </lineage>
</organism>
<evidence type="ECO:0000313" key="2">
    <source>
        <dbReference type="EMBL" id="VDN42805.1"/>
    </source>
</evidence>
<reference evidence="4 5" key="1">
    <citation type="submission" date="2016-06" db="UniProtKB">
        <authorList>
            <consortium name="WormBaseParasite"/>
        </authorList>
    </citation>
    <scope>IDENTIFICATION</scope>
</reference>
<dbReference type="Proteomes" id="UP000271098">
    <property type="component" value="Unassembled WGS sequence"/>
</dbReference>
<keyword evidence="3" id="KW-1185">Reference proteome</keyword>
<accession>A0A183CXH8</accession>
<dbReference type="EMBL" id="UYRT01101075">
    <property type="protein sequence ID" value="VDN42805.1"/>
    <property type="molecule type" value="Genomic_DNA"/>
</dbReference>
<dbReference type="WBParaSite" id="GPUH_0002444401-mRNA-1">
    <property type="protein sequence ID" value="GPUH_0002444401-mRNA-1"/>
    <property type="gene ID" value="GPUH_0002444401"/>
</dbReference>
<dbReference type="EMBL" id="UYRT01001336">
    <property type="protein sequence ID" value="VDK29508.1"/>
    <property type="molecule type" value="Genomic_DNA"/>
</dbReference>
<dbReference type="AlphaFoldDB" id="A0A183CXH8"/>
<gene>
    <name evidence="1" type="ORF">GPUH_LOCUS1169</name>
    <name evidence="2" type="ORF">GPUH_LOCUS24414</name>
</gene>
<proteinExistence type="predicted"/>
<evidence type="ECO:0000313" key="1">
    <source>
        <dbReference type="EMBL" id="VDK29508.1"/>
    </source>
</evidence>
<name>A0A183CXH8_9BILA</name>